<dbReference type="EMBL" id="CP029332">
    <property type="protein sequence ID" value="AXO23666.1"/>
    <property type="molecule type" value="Genomic_DNA"/>
</dbReference>
<evidence type="ECO:0000313" key="2">
    <source>
        <dbReference type="Proteomes" id="UP000259236"/>
    </source>
</evidence>
<dbReference type="Proteomes" id="UP000259236">
    <property type="component" value="Chromosome"/>
</dbReference>
<evidence type="ECO:0000313" key="1">
    <source>
        <dbReference type="EMBL" id="AXO23666.1"/>
    </source>
</evidence>
<dbReference type="AlphaFoldDB" id="A0A3B6X8U6"/>
<name>A0A3B6X8U6_MYCAV</name>
<organism evidence="1 2">
    <name type="scientific">Mycobacterium avium subsp. hominissuis</name>
    <dbReference type="NCBI Taxonomy" id="439334"/>
    <lineage>
        <taxon>Bacteria</taxon>
        <taxon>Bacillati</taxon>
        <taxon>Actinomycetota</taxon>
        <taxon>Actinomycetes</taxon>
        <taxon>Mycobacteriales</taxon>
        <taxon>Mycobacteriaceae</taxon>
        <taxon>Mycobacterium</taxon>
        <taxon>Mycobacterium avium complex (MAC)</taxon>
    </lineage>
</organism>
<accession>A0A3B6X8U6</accession>
<protein>
    <submittedName>
        <fullName evidence="1">Uncharacterized protein</fullName>
    </submittedName>
</protein>
<proteinExistence type="predicted"/>
<sequence length="66" mass="7079">MQPANLGPILHSDHSPIEGCSLFDRNHLLTFRPEPTDGGNPTTAPSFAALAQDLLGRVRDDLGVMP</sequence>
<gene>
    <name evidence="1" type="ORF">DFS55_14615</name>
</gene>
<reference evidence="1 2" key="1">
    <citation type="submission" date="2018-05" db="EMBL/GenBank/DDBJ databases">
        <title>Sequencing and annotation of Mycobacterium avium strain 109 (MAC109).</title>
        <authorList>
            <person name="Matern W.M."/>
            <person name="Bader J.S."/>
            <person name="Karakousis P.C."/>
        </authorList>
    </citation>
    <scope>NUCLEOTIDE SEQUENCE [LARGE SCALE GENOMIC DNA]</scope>
    <source>
        <strain evidence="1 2">MAC109</strain>
    </source>
</reference>